<keyword evidence="7" id="KW-1185">Reference proteome</keyword>
<dbReference type="RefSeq" id="WP_344878397.1">
    <property type="nucleotide sequence ID" value="NZ_BAABAL010000017.1"/>
</dbReference>
<keyword evidence="1" id="KW-0285">Flavoprotein</keyword>
<evidence type="ECO:0000256" key="1">
    <source>
        <dbReference type="ARBA" id="ARBA00022630"/>
    </source>
</evidence>
<evidence type="ECO:0000256" key="3">
    <source>
        <dbReference type="ARBA" id="ARBA00023002"/>
    </source>
</evidence>
<sequence length="275" mass="30095">MTTAKCALWLPLFDELADPLLIARLAAEAEEAGWSGLFVWDHIRWREPVRETADPWITLAAVATATERLRFGPMVSAIARRRPTKLARETVTLDRLGNGRLTLGVGLGSDRFAGEFSRTGEETDDRVRARKLDEALEILAAAWSGETVHHHGEHYTVDGIQFLPTPVRPTGIPVWAAGFPGKIRPMRRAARLDGFFPVNLTSPEEFAEAVSQVSDLRAGDGQPYDYVAEVEPGADISAYVRAGATWCLTAFDPHSVTADEVRGVLRDGPAIKATP</sequence>
<dbReference type="Proteomes" id="UP001501747">
    <property type="component" value="Unassembled WGS sequence"/>
</dbReference>
<evidence type="ECO:0000256" key="4">
    <source>
        <dbReference type="ARBA" id="ARBA00023033"/>
    </source>
</evidence>
<dbReference type="InterPro" id="IPR050172">
    <property type="entry name" value="SsuD_RutA_monooxygenase"/>
</dbReference>
<dbReference type="EMBL" id="BAABAL010000017">
    <property type="protein sequence ID" value="GAA4018340.1"/>
    <property type="molecule type" value="Genomic_DNA"/>
</dbReference>
<evidence type="ECO:0000313" key="7">
    <source>
        <dbReference type="Proteomes" id="UP001501747"/>
    </source>
</evidence>
<feature type="domain" description="Luciferase-like" evidence="5">
    <location>
        <begin position="22"/>
        <end position="242"/>
    </location>
</feature>
<name>A0ABP7SYB8_9PSEU</name>
<protein>
    <submittedName>
        <fullName evidence="6">LLM class flavin-dependent oxidoreductase</fullName>
    </submittedName>
</protein>
<reference evidence="7" key="1">
    <citation type="journal article" date="2019" name="Int. J. Syst. Evol. Microbiol.">
        <title>The Global Catalogue of Microorganisms (GCM) 10K type strain sequencing project: providing services to taxonomists for standard genome sequencing and annotation.</title>
        <authorList>
            <consortium name="The Broad Institute Genomics Platform"/>
            <consortium name="The Broad Institute Genome Sequencing Center for Infectious Disease"/>
            <person name="Wu L."/>
            <person name="Ma J."/>
        </authorList>
    </citation>
    <scope>NUCLEOTIDE SEQUENCE [LARGE SCALE GENOMIC DNA]</scope>
    <source>
        <strain evidence="7">JCM 17342</strain>
    </source>
</reference>
<evidence type="ECO:0000259" key="5">
    <source>
        <dbReference type="Pfam" id="PF00296"/>
    </source>
</evidence>
<dbReference type="Gene3D" id="3.20.20.30">
    <property type="entry name" value="Luciferase-like domain"/>
    <property type="match status" value="1"/>
</dbReference>
<evidence type="ECO:0000313" key="6">
    <source>
        <dbReference type="EMBL" id="GAA4018340.1"/>
    </source>
</evidence>
<dbReference type="InterPro" id="IPR011251">
    <property type="entry name" value="Luciferase-like_dom"/>
</dbReference>
<keyword evidence="3" id="KW-0560">Oxidoreductase</keyword>
<evidence type="ECO:0000256" key="2">
    <source>
        <dbReference type="ARBA" id="ARBA00022643"/>
    </source>
</evidence>
<organism evidence="6 7">
    <name type="scientific">Allokutzneria multivorans</name>
    <dbReference type="NCBI Taxonomy" id="1142134"/>
    <lineage>
        <taxon>Bacteria</taxon>
        <taxon>Bacillati</taxon>
        <taxon>Actinomycetota</taxon>
        <taxon>Actinomycetes</taxon>
        <taxon>Pseudonocardiales</taxon>
        <taxon>Pseudonocardiaceae</taxon>
        <taxon>Allokutzneria</taxon>
    </lineage>
</organism>
<keyword evidence="2" id="KW-0288">FMN</keyword>
<dbReference type="InterPro" id="IPR036661">
    <property type="entry name" value="Luciferase-like_sf"/>
</dbReference>
<dbReference type="SUPFAM" id="SSF51679">
    <property type="entry name" value="Bacterial luciferase-like"/>
    <property type="match status" value="1"/>
</dbReference>
<gene>
    <name evidence="6" type="ORF">GCM10022247_47310</name>
</gene>
<proteinExistence type="predicted"/>
<dbReference type="Pfam" id="PF00296">
    <property type="entry name" value="Bac_luciferase"/>
    <property type="match status" value="1"/>
</dbReference>
<dbReference type="PANTHER" id="PTHR42847">
    <property type="entry name" value="ALKANESULFONATE MONOOXYGENASE"/>
    <property type="match status" value="1"/>
</dbReference>
<keyword evidence="4" id="KW-0503">Monooxygenase</keyword>
<dbReference type="PANTHER" id="PTHR42847:SF4">
    <property type="entry name" value="ALKANESULFONATE MONOOXYGENASE-RELATED"/>
    <property type="match status" value="1"/>
</dbReference>
<comment type="caution">
    <text evidence="6">The sequence shown here is derived from an EMBL/GenBank/DDBJ whole genome shotgun (WGS) entry which is preliminary data.</text>
</comment>
<accession>A0ABP7SYB8</accession>